<proteinExistence type="predicted"/>
<dbReference type="InterPro" id="IPR047335">
    <property type="entry name" value="RUFY1-3"/>
</dbReference>
<dbReference type="PANTHER" id="PTHR45956">
    <property type="entry name" value="RUN AND FYVE DOMAIN-CONTAINING PROTEIN 2-LIKE PROTEIN"/>
    <property type="match status" value="1"/>
</dbReference>
<gene>
    <name evidence="3" type="ORF">RUM43_002443</name>
</gene>
<accession>A0AAN8RVX3</accession>
<dbReference type="GO" id="GO:0005737">
    <property type="term" value="C:cytoplasm"/>
    <property type="evidence" value="ECO:0007669"/>
    <property type="project" value="TreeGrafter"/>
</dbReference>
<keyword evidence="1 2" id="KW-0175">Coiled coil</keyword>
<feature type="coiled-coil region" evidence="2">
    <location>
        <begin position="122"/>
        <end position="170"/>
    </location>
</feature>
<sequence>METGVVYRRKSAQQTQFPMFFQDCESSLKQKTELVTKLEAKTALITETFQKLEEKYEKLEKDRLTAEESKRNLSQKLAEKETIATSAEGDLKIEREWRTSLQDSMVKDRNKMSQMTQEMSLLKAKAEKYDVLKAEHEKLKEHCSQQELTLEELGVQLSVSRLKVADLEEEARMKTDGQWASDKEVQSCKACTKEFNLRRRKIFSLLYSSLDSFFSIRNLSAPQVFGVAHLDSLNRFSSV</sequence>
<reference evidence="3 4" key="1">
    <citation type="submission" date="2023-10" db="EMBL/GenBank/DDBJ databases">
        <title>Genomes of two closely related lineages of the louse Polyplax serrata with different host specificities.</title>
        <authorList>
            <person name="Martinu J."/>
            <person name="Tarabai H."/>
            <person name="Stefka J."/>
            <person name="Hypsa V."/>
        </authorList>
    </citation>
    <scope>NUCLEOTIDE SEQUENCE [LARGE SCALE GENOMIC DNA]</scope>
    <source>
        <strain evidence="3">HR10_N</strain>
    </source>
</reference>
<name>A0AAN8RVX3_POLSC</name>
<dbReference type="AlphaFoldDB" id="A0AAN8RVX3"/>
<evidence type="ECO:0000313" key="4">
    <source>
        <dbReference type="Proteomes" id="UP001372834"/>
    </source>
</evidence>
<dbReference type="SUPFAM" id="SSF57997">
    <property type="entry name" value="Tropomyosin"/>
    <property type="match status" value="1"/>
</dbReference>
<dbReference type="EMBL" id="JAWJWE010000036">
    <property type="protein sequence ID" value="KAK6628628.1"/>
    <property type="molecule type" value="Genomic_DNA"/>
</dbReference>
<dbReference type="Proteomes" id="UP001372834">
    <property type="component" value="Unassembled WGS sequence"/>
</dbReference>
<dbReference type="PANTHER" id="PTHR45956:SF6">
    <property type="entry name" value="RUN DOMAIN-CONTAINING PROTEIN"/>
    <property type="match status" value="1"/>
</dbReference>
<organism evidence="3 4">
    <name type="scientific">Polyplax serrata</name>
    <name type="common">Common mouse louse</name>
    <dbReference type="NCBI Taxonomy" id="468196"/>
    <lineage>
        <taxon>Eukaryota</taxon>
        <taxon>Metazoa</taxon>
        <taxon>Ecdysozoa</taxon>
        <taxon>Arthropoda</taxon>
        <taxon>Hexapoda</taxon>
        <taxon>Insecta</taxon>
        <taxon>Pterygota</taxon>
        <taxon>Neoptera</taxon>
        <taxon>Paraneoptera</taxon>
        <taxon>Psocodea</taxon>
        <taxon>Troctomorpha</taxon>
        <taxon>Phthiraptera</taxon>
        <taxon>Anoplura</taxon>
        <taxon>Polyplacidae</taxon>
        <taxon>Polyplax</taxon>
    </lineage>
</organism>
<comment type="caution">
    <text evidence="3">The sequence shown here is derived from an EMBL/GenBank/DDBJ whole genome shotgun (WGS) entry which is preliminary data.</text>
</comment>
<protein>
    <submittedName>
        <fullName evidence="3">Uncharacterized protein</fullName>
    </submittedName>
</protein>
<evidence type="ECO:0000256" key="1">
    <source>
        <dbReference type="ARBA" id="ARBA00023054"/>
    </source>
</evidence>
<evidence type="ECO:0000313" key="3">
    <source>
        <dbReference type="EMBL" id="KAK6628628.1"/>
    </source>
</evidence>
<feature type="coiled-coil region" evidence="2">
    <location>
        <begin position="35"/>
        <end position="76"/>
    </location>
</feature>
<evidence type="ECO:0000256" key="2">
    <source>
        <dbReference type="SAM" id="Coils"/>
    </source>
</evidence>